<dbReference type="HOGENOM" id="CLU_021095_10_0_0"/>
<gene>
    <name evidence="6" type="ordered locus">Pmob_1897</name>
</gene>
<dbReference type="InterPro" id="IPR052021">
    <property type="entry name" value="Type-I_RS_S_subunit"/>
</dbReference>
<accession>A9BH03</accession>
<keyword evidence="7" id="KW-1185">Reference proteome</keyword>
<proteinExistence type="inferred from homology"/>
<protein>
    <submittedName>
        <fullName evidence="6">Restriction modification system DNA specificity domain</fullName>
    </submittedName>
</protein>
<sequence length="433" mass="49838">MELDLYQKEEYKETELGLLPKDWEVVRLGEVSELQQGKTPKRDDYEDYKGYRIIKVKDYENENKISNIIKGDRSFVKTDFGERCRIKEGDSLILSAAHSSNIVGQKIGYVKEIPSQKTFFVAELIRVRPKKNIIPYFCFLSLILMSSRNQIREEVKGGHLYPKNLGKIRIPLPPLSEQKKIAYVLSSVQEAKEKTEDVIKATKELKKSMMNHLFTYGPVSLEEVEKVPLKETEIGLVPEEWEVKNFGEIVEIRKEIIDPSNGNYIYVGLEHIESGNIKLRKTGLSKGVKSAKYKIYPNDILYAKLRPYLDKGILVEQEGICSTDLLVFKAKENVYASFIAYLEHTNYFREYAIKTMTGVNHPRTSWRALSQLTIPLPPLSEQKKIASILSAIDQKIEAEESKKKALEDLFKSLLHNLMTAKIRVNHLENVFDE</sequence>
<dbReference type="STRING" id="403833.Pmob_1897"/>
<dbReference type="InterPro" id="IPR044946">
    <property type="entry name" value="Restrct_endonuc_typeI_TRD_sf"/>
</dbReference>
<evidence type="ECO:0000256" key="2">
    <source>
        <dbReference type="ARBA" id="ARBA00022747"/>
    </source>
</evidence>
<feature type="domain" description="Type I restriction modification DNA specificity" evidence="5">
    <location>
        <begin position="20"/>
        <end position="191"/>
    </location>
</feature>
<dbReference type="EMBL" id="CP000879">
    <property type="protein sequence ID" value="ABX32584.1"/>
    <property type="molecule type" value="Genomic_DNA"/>
</dbReference>
<organism evidence="6 7">
    <name type="scientific">Petrotoga mobilis (strain DSM 10674 / SJ95)</name>
    <dbReference type="NCBI Taxonomy" id="403833"/>
    <lineage>
        <taxon>Bacteria</taxon>
        <taxon>Thermotogati</taxon>
        <taxon>Thermotogota</taxon>
        <taxon>Thermotogae</taxon>
        <taxon>Petrotogales</taxon>
        <taxon>Petrotogaceae</taxon>
        <taxon>Petrotoga</taxon>
    </lineage>
</organism>
<evidence type="ECO:0000259" key="5">
    <source>
        <dbReference type="Pfam" id="PF01420"/>
    </source>
</evidence>
<keyword evidence="2" id="KW-0680">Restriction system</keyword>
<comment type="similarity">
    <text evidence="1">Belongs to the type-I restriction system S methylase family.</text>
</comment>
<keyword evidence="4" id="KW-0175">Coiled coil</keyword>
<evidence type="ECO:0000313" key="7">
    <source>
        <dbReference type="Proteomes" id="UP000000789"/>
    </source>
</evidence>
<dbReference type="GO" id="GO:0003677">
    <property type="term" value="F:DNA binding"/>
    <property type="evidence" value="ECO:0007669"/>
    <property type="project" value="UniProtKB-KW"/>
</dbReference>
<dbReference type="PANTHER" id="PTHR30408">
    <property type="entry name" value="TYPE-1 RESTRICTION ENZYME ECOKI SPECIFICITY PROTEIN"/>
    <property type="match status" value="1"/>
</dbReference>
<dbReference type="InterPro" id="IPR000055">
    <property type="entry name" value="Restrct_endonuc_typeI_TRD"/>
</dbReference>
<feature type="domain" description="Type I restriction modification DNA specificity" evidence="5">
    <location>
        <begin position="238"/>
        <end position="407"/>
    </location>
</feature>
<evidence type="ECO:0000256" key="3">
    <source>
        <dbReference type="ARBA" id="ARBA00023125"/>
    </source>
</evidence>
<dbReference type="SUPFAM" id="SSF116734">
    <property type="entry name" value="DNA methylase specificity domain"/>
    <property type="match status" value="2"/>
</dbReference>
<dbReference type="Gene3D" id="1.10.287.1120">
    <property type="entry name" value="Bipartite methylase S protein"/>
    <property type="match status" value="1"/>
</dbReference>
<reference evidence="6" key="1">
    <citation type="submission" date="2007-11" db="EMBL/GenBank/DDBJ databases">
        <title>Complete sequence of Petroga mobilis SJ95.</title>
        <authorList>
            <consortium name="US DOE Joint Genome Institute"/>
            <person name="Copeland A."/>
            <person name="Lucas S."/>
            <person name="Lapidus A."/>
            <person name="Barry K."/>
            <person name="Glavina del Rio T."/>
            <person name="Dalin E."/>
            <person name="Tice H."/>
            <person name="Pitluck S."/>
            <person name="Meincke L."/>
            <person name="Brettin T."/>
            <person name="Bruce D."/>
            <person name="Detter J.C."/>
            <person name="Han C."/>
            <person name="Kuske C.R."/>
            <person name="Schmutz J."/>
            <person name="Larimer F."/>
            <person name="Land M."/>
            <person name="Hauser L."/>
            <person name="Kyrpides N."/>
            <person name="Mikhailova N."/>
            <person name="Noll K."/>
            <person name="Richardson P."/>
        </authorList>
    </citation>
    <scope>NUCLEOTIDE SEQUENCE [LARGE SCALE GENOMIC DNA]</scope>
    <source>
        <strain evidence="6">SJ95</strain>
    </source>
</reference>
<dbReference type="OrthoDB" id="9811611at2"/>
<dbReference type="eggNOG" id="COG0732">
    <property type="taxonomic scope" value="Bacteria"/>
</dbReference>
<dbReference type="PANTHER" id="PTHR30408:SF12">
    <property type="entry name" value="TYPE I RESTRICTION ENZYME MJAVIII SPECIFICITY SUBUNIT"/>
    <property type="match status" value="1"/>
</dbReference>
<evidence type="ECO:0000313" key="6">
    <source>
        <dbReference type="EMBL" id="ABX32584.1"/>
    </source>
</evidence>
<dbReference type="Proteomes" id="UP000000789">
    <property type="component" value="Chromosome"/>
</dbReference>
<dbReference type="AlphaFoldDB" id="A9BH03"/>
<dbReference type="Pfam" id="PF01420">
    <property type="entry name" value="Methylase_S"/>
    <property type="match status" value="2"/>
</dbReference>
<dbReference type="GO" id="GO:0009307">
    <property type="term" value="P:DNA restriction-modification system"/>
    <property type="evidence" value="ECO:0007669"/>
    <property type="project" value="UniProtKB-KW"/>
</dbReference>
<evidence type="ECO:0000256" key="4">
    <source>
        <dbReference type="SAM" id="Coils"/>
    </source>
</evidence>
<dbReference type="REBASE" id="16697">
    <property type="entry name" value="S.PmoSJORF1896P"/>
</dbReference>
<feature type="coiled-coil region" evidence="4">
    <location>
        <begin position="389"/>
        <end position="416"/>
    </location>
</feature>
<dbReference type="RefSeq" id="WP_012209681.1">
    <property type="nucleotide sequence ID" value="NC_010003.1"/>
</dbReference>
<dbReference type="Gene3D" id="3.90.220.20">
    <property type="entry name" value="DNA methylase specificity domains"/>
    <property type="match status" value="2"/>
</dbReference>
<evidence type="ECO:0000256" key="1">
    <source>
        <dbReference type="ARBA" id="ARBA00010923"/>
    </source>
</evidence>
<dbReference type="KEGG" id="pmo:Pmob_1897"/>
<name>A9BH03_PETMO</name>
<keyword evidence="3" id="KW-0238">DNA-binding</keyword>